<evidence type="ECO:0000256" key="1">
    <source>
        <dbReference type="SAM" id="MobiDB-lite"/>
    </source>
</evidence>
<proteinExistence type="predicted"/>
<evidence type="ECO:0000313" key="3">
    <source>
        <dbReference type="EMBL" id="KAF9462756.1"/>
    </source>
</evidence>
<sequence>MTRVFSWHVDTHLDFGFLVFLSLSSAQPDILEDEENESVDAKSMRSDSESTHCGRDDGDYEKAQAKGRPKRLRWLWCLFSSLLHKYPGGKVSSVKNVNFDPDFDCKA</sequence>
<evidence type="ECO:0000313" key="4">
    <source>
        <dbReference type="Proteomes" id="UP000807353"/>
    </source>
</evidence>
<feature type="signal peptide" evidence="2">
    <location>
        <begin position="1"/>
        <end position="26"/>
    </location>
</feature>
<gene>
    <name evidence="3" type="ORF">BDZ94DRAFT_1260692</name>
</gene>
<evidence type="ECO:0000256" key="2">
    <source>
        <dbReference type="SAM" id="SignalP"/>
    </source>
</evidence>
<dbReference type="AlphaFoldDB" id="A0A9P6CEA3"/>
<keyword evidence="2" id="KW-0732">Signal</keyword>
<dbReference type="EMBL" id="MU150269">
    <property type="protein sequence ID" value="KAF9462756.1"/>
    <property type="molecule type" value="Genomic_DNA"/>
</dbReference>
<feature type="region of interest" description="Disordered" evidence="1">
    <location>
        <begin position="32"/>
        <end position="62"/>
    </location>
</feature>
<feature type="chain" id="PRO_5040230183" evidence="2">
    <location>
        <begin position="27"/>
        <end position="107"/>
    </location>
</feature>
<feature type="compositionally biased region" description="Basic and acidic residues" evidence="1">
    <location>
        <begin position="39"/>
        <end position="62"/>
    </location>
</feature>
<dbReference type="Proteomes" id="UP000807353">
    <property type="component" value="Unassembled WGS sequence"/>
</dbReference>
<keyword evidence="4" id="KW-1185">Reference proteome</keyword>
<protein>
    <submittedName>
        <fullName evidence="3">Uncharacterized protein</fullName>
    </submittedName>
</protein>
<organism evidence="3 4">
    <name type="scientific">Collybia nuda</name>
    <dbReference type="NCBI Taxonomy" id="64659"/>
    <lineage>
        <taxon>Eukaryota</taxon>
        <taxon>Fungi</taxon>
        <taxon>Dikarya</taxon>
        <taxon>Basidiomycota</taxon>
        <taxon>Agaricomycotina</taxon>
        <taxon>Agaricomycetes</taxon>
        <taxon>Agaricomycetidae</taxon>
        <taxon>Agaricales</taxon>
        <taxon>Tricholomatineae</taxon>
        <taxon>Clitocybaceae</taxon>
        <taxon>Collybia</taxon>
    </lineage>
</organism>
<comment type="caution">
    <text evidence="3">The sequence shown here is derived from an EMBL/GenBank/DDBJ whole genome shotgun (WGS) entry which is preliminary data.</text>
</comment>
<name>A0A9P6CEA3_9AGAR</name>
<accession>A0A9P6CEA3</accession>
<reference evidence="3" key="1">
    <citation type="submission" date="2020-11" db="EMBL/GenBank/DDBJ databases">
        <authorList>
            <consortium name="DOE Joint Genome Institute"/>
            <person name="Ahrendt S."/>
            <person name="Riley R."/>
            <person name="Andreopoulos W."/>
            <person name="Labutti K."/>
            <person name="Pangilinan J."/>
            <person name="Ruiz-Duenas F.J."/>
            <person name="Barrasa J.M."/>
            <person name="Sanchez-Garcia M."/>
            <person name="Camarero S."/>
            <person name="Miyauchi S."/>
            <person name="Serrano A."/>
            <person name="Linde D."/>
            <person name="Babiker R."/>
            <person name="Drula E."/>
            <person name="Ayuso-Fernandez I."/>
            <person name="Pacheco R."/>
            <person name="Padilla G."/>
            <person name="Ferreira P."/>
            <person name="Barriuso J."/>
            <person name="Kellner H."/>
            <person name="Castanera R."/>
            <person name="Alfaro M."/>
            <person name="Ramirez L."/>
            <person name="Pisabarro A.G."/>
            <person name="Kuo A."/>
            <person name="Tritt A."/>
            <person name="Lipzen A."/>
            <person name="He G."/>
            <person name="Yan M."/>
            <person name="Ng V."/>
            <person name="Cullen D."/>
            <person name="Martin F."/>
            <person name="Rosso M.-N."/>
            <person name="Henrissat B."/>
            <person name="Hibbett D."/>
            <person name="Martinez A.T."/>
            <person name="Grigoriev I.V."/>
        </authorList>
    </citation>
    <scope>NUCLEOTIDE SEQUENCE</scope>
    <source>
        <strain evidence="3">CBS 247.69</strain>
    </source>
</reference>